<feature type="domain" description="ABC-2 type transporter transmembrane" evidence="6">
    <location>
        <begin position="9"/>
        <end position="204"/>
    </location>
</feature>
<dbReference type="GO" id="GO:0043190">
    <property type="term" value="C:ATP-binding cassette (ABC) transporter complex"/>
    <property type="evidence" value="ECO:0007669"/>
    <property type="project" value="InterPro"/>
</dbReference>
<feature type="transmembrane region" description="Helical" evidence="5">
    <location>
        <begin position="165"/>
        <end position="187"/>
    </location>
</feature>
<dbReference type="InterPro" id="IPR013525">
    <property type="entry name" value="ABC2_TM"/>
</dbReference>
<evidence type="ECO:0000313" key="7">
    <source>
        <dbReference type="EMBL" id="TGD22620.1"/>
    </source>
</evidence>
<feature type="transmembrane region" description="Helical" evidence="5">
    <location>
        <begin position="132"/>
        <end position="153"/>
    </location>
</feature>
<dbReference type="PIRSF" id="PIRSF006648">
    <property type="entry name" value="DrrB"/>
    <property type="match status" value="1"/>
</dbReference>
<dbReference type="InterPro" id="IPR000412">
    <property type="entry name" value="ABC_2_transport"/>
</dbReference>
<dbReference type="GO" id="GO:0140359">
    <property type="term" value="F:ABC-type transporter activity"/>
    <property type="evidence" value="ECO:0007669"/>
    <property type="project" value="InterPro"/>
</dbReference>
<feature type="transmembrane region" description="Helical" evidence="5">
    <location>
        <begin position="100"/>
        <end position="126"/>
    </location>
</feature>
<dbReference type="OrthoDB" id="63188at2"/>
<comment type="caution">
    <text evidence="7">The sequence shown here is derived from an EMBL/GenBank/DDBJ whole genome shotgun (WGS) entry which is preliminary data.</text>
</comment>
<organism evidence="7 8">
    <name type="scientific">Companilactobacillus suantsaicola</name>
    <dbReference type="NCBI Taxonomy" id="2487723"/>
    <lineage>
        <taxon>Bacteria</taxon>
        <taxon>Bacillati</taxon>
        <taxon>Bacillota</taxon>
        <taxon>Bacilli</taxon>
        <taxon>Lactobacillales</taxon>
        <taxon>Lactobacillaceae</taxon>
        <taxon>Companilactobacillus</taxon>
    </lineage>
</organism>
<feature type="transmembrane region" description="Helical" evidence="5">
    <location>
        <begin position="21"/>
        <end position="37"/>
    </location>
</feature>
<sequence>MTNYLYQLKINFKRIILRNKAFFLFDMLLPIVFYLLYTKILPSGVSQQQLQTWNKDYLISMMIYGCLLGSIITTANTLLNDQTSNFKVFISLKPISKFQYYSSLIAIFVTLNLIASITISITGILINEITLPISSIIKIILTNTIGTIPLILIGIMISFAKRPELVNLLTNLIVFPLAIISGLWWPIEMMPKWLQAFGKLLPTYQLSTIDKTFLNHTDLNWFAFINILIWFGIFSLLLLLINKLQGHFGVTK</sequence>
<dbReference type="RefSeq" id="WP_135373301.1">
    <property type="nucleotide sequence ID" value="NZ_RKLY01000020.1"/>
</dbReference>
<dbReference type="Proteomes" id="UP000298021">
    <property type="component" value="Unassembled WGS sequence"/>
</dbReference>
<evidence type="ECO:0000256" key="5">
    <source>
        <dbReference type="SAM" id="Phobius"/>
    </source>
</evidence>
<dbReference type="PANTHER" id="PTHR43229:SF2">
    <property type="entry name" value="NODULATION PROTEIN J"/>
    <property type="match status" value="1"/>
</dbReference>
<proteinExistence type="predicted"/>
<gene>
    <name evidence="7" type="ORF">EGT49_08230</name>
</gene>
<accession>A0A4Z0JIE6</accession>
<evidence type="ECO:0000259" key="6">
    <source>
        <dbReference type="Pfam" id="PF01061"/>
    </source>
</evidence>
<evidence type="ECO:0000256" key="3">
    <source>
        <dbReference type="ARBA" id="ARBA00022989"/>
    </source>
</evidence>
<dbReference type="PANTHER" id="PTHR43229">
    <property type="entry name" value="NODULATION PROTEIN J"/>
    <property type="match status" value="1"/>
</dbReference>
<evidence type="ECO:0000256" key="1">
    <source>
        <dbReference type="ARBA" id="ARBA00004141"/>
    </source>
</evidence>
<feature type="transmembrane region" description="Helical" evidence="5">
    <location>
        <begin position="57"/>
        <end position="79"/>
    </location>
</feature>
<keyword evidence="2 5" id="KW-0812">Transmembrane</keyword>
<dbReference type="InterPro" id="IPR051784">
    <property type="entry name" value="Nod_factor_ABC_transporter"/>
</dbReference>
<dbReference type="EMBL" id="RKLY01000020">
    <property type="protein sequence ID" value="TGD22620.1"/>
    <property type="molecule type" value="Genomic_DNA"/>
</dbReference>
<comment type="subcellular location">
    <subcellularLocation>
        <location evidence="1">Membrane</location>
        <topology evidence="1">Multi-pass membrane protein</topology>
    </subcellularLocation>
</comment>
<evidence type="ECO:0000256" key="4">
    <source>
        <dbReference type="ARBA" id="ARBA00023136"/>
    </source>
</evidence>
<keyword evidence="8" id="KW-1185">Reference proteome</keyword>
<reference evidence="7 8" key="1">
    <citation type="submission" date="2018-10" db="EMBL/GenBank/DDBJ databases">
        <title>Lactobacillus sp. R7 and Lactobacillus sp. R19 isolated from fermented mustard green product of Taiwan.</title>
        <authorList>
            <person name="Lin S.-T."/>
        </authorList>
    </citation>
    <scope>NUCLEOTIDE SEQUENCE [LARGE SCALE GENOMIC DNA]</scope>
    <source>
        <strain evidence="7 8">BCRC 81127</strain>
    </source>
</reference>
<protein>
    <submittedName>
        <fullName evidence="7">ABC transporter permease</fullName>
    </submittedName>
</protein>
<keyword evidence="3 5" id="KW-1133">Transmembrane helix</keyword>
<dbReference type="Pfam" id="PF01061">
    <property type="entry name" value="ABC2_membrane"/>
    <property type="match status" value="1"/>
</dbReference>
<dbReference type="AlphaFoldDB" id="A0A4Z0JIE6"/>
<evidence type="ECO:0000313" key="8">
    <source>
        <dbReference type="Proteomes" id="UP000298021"/>
    </source>
</evidence>
<keyword evidence="4 5" id="KW-0472">Membrane</keyword>
<name>A0A4Z0JIE6_9LACO</name>
<feature type="transmembrane region" description="Helical" evidence="5">
    <location>
        <begin position="221"/>
        <end position="242"/>
    </location>
</feature>
<evidence type="ECO:0000256" key="2">
    <source>
        <dbReference type="ARBA" id="ARBA00022692"/>
    </source>
</evidence>